<dbReference type="EMBL" id="CP073767">
    <property type="protein sequence ID" value="UWZ53558.1"/>
    <property type="molecule type" value="Genomic_DNA"/>
</dbReference>
<name>A0A9Q9MC26_9ACTN</name>
<evidence type="ECO:0000313" key="2">
    <source>
        <dbReference type="Proteomes" id="UP001058003"/>
    </source>
</evidence>
<dbReference type="KEGG" id="daur:Daura_44715"/>
<dbReference type="RefSeq" id="WP_052387958.1">
    <property type="nucleotide sequence ID" value="NZ_CP073767.1"/>
</dbReference>
<dbReference type="OrthoDB" id="5189174at2"/>
<proteinExistence type="predicted"/>
<reference evidence="1" key="1">
    <citation type="submission" date="2021-04" db="EMBL/GenBank/DDBJ databases">
        <title>Dactylosporangium aurantiacum NRRL B-8018 full assembly.</title>
        <authorList>
            <person name="Hartkoorn R.C."/>
            <person name="Beaudoing E."/>
            <person name="Hot D."/>
        </authorList>
    </citation>
    <scope>NUCLEOTIDE SEQUENCE</scope>
    <source>
        <strain evidence="1">NRRL B-8018</strain>
    </source>
</reference>
<keyword evidence="2" id="KW-1185">Reference proteome</keyword>
<dbReference type="Proteomes" id="UP001058003">
    <property type="component" value="Chromosome"/>
</dbReference>
<protein>
    <submittedName>
        <fullName evidence="1">Uncharacterized protein</fullName>
    </submittedName>
</protein>
<gene>
    <name evidence="1" type="ORF">Daura_44715</name>
</gene>
<accession>A0A9Q9MC26</accession>
<organism evidence="1 2">
    <name type="scientific">Dactylosporangium aurantiacum</name>
    <dbReference type="NCBI Taxonomy" id="35754"/>
    <lineage>
        <taxon>Bacteria</taxon>
        <taxon>Bacillati</taxon>
        <taxon>Actinomycetota</taxon>
        <taxon>Actinomycetes</taxon>
        <taxon>Micromonosporales</taxon>
        <taxon>Micromonosporaceae</taxon>
        <taxon>Dactylosporangium</taxon>
    </lineage>
</organism>
<sequence length="127" mass="13305">MTVFPDVQTADHHILVAGRPAFTWFESGQVHVGSEGVPPEGARAVLFPGSDKLTGVIPVSAVLSESAIEQVVILGGLTAVPEMLIDTGDFVRPIWRAGTLTLVTQFARGGVLVPFESAAQIPCCGSH</sequence>
<dbReference type="AlphaFoldDB" id="A0A9Q9MC26"/>
<evidence type="ECO:0000313" key="1">
    <source>
        <dbReference type="EMBL" id="UWZ53558.1"/>
    </source>
</evidence>